<evidence type="ECO:0000313" key="1">
    <source>
        <dbReference type="EMBL" id="KHG17765.1"/>
    </source>
</evidence>
<proteinExistence type="predicted"/>
<gene>
    <name evidence="1" type="ORF">F383_21450</name>
</gene>
<dbReference type="EMBL" id="KN408980">
    <property type="protein sequence ID" value="KHG17765.1"/>
    <property type="molecule type" value="Genomic_DNA"/>
</dbReference>
<reference evidence="2" key="1">
    <citation type="submission" date="2014-09" db="EMBL/GenBank/DDBJ databases">
        <authorList>
            <person name="Mudge J."/>
            <person name="Ramaraj T."/>
            <person name="Lindquist I.E."/>
            <person name="Bharti A.K."/>
            <person name="Sundararajan A."/>
            <person name="Cameron C.T."/>
            <person name="Woodward J.E."/>
            <person name="May G.D."/>
            <person name="Brubaker C."/>
            <person name="Broadhvest J."/>
            <person name="Wilkins T.A."/>
        </authorList>
    </citation>
    <scope>NUCLEOTIDE SEQUENCE</scope>
    <source>
        <strain evidence="2">cv. AKA8401</strain>
    </source>
</reference>
<evidence type="ECO:0000313" key="2">
    <source>
        <dbReference type="Proteomes" id="UP000032142"/>
    </source>
</evidence>
<keyword evidence="2" id="KW-1185">Reference proteome</keyword>
<sequence length="42" mass="4893">MTHARVSTRVDKYKAIFQAVLSPSQHMHAFLYKTYNKAYMGT</sequence>
<accession>A0A0B0NY81</accession>
<protein>
    <submittedName>
        <fullName evidence="1">Uncharacterized protein</fullName>
    </submittedName>
</protein>
<name>A0A0B0NY81_GOSAR</name>
<dbReference type="Proteomes" id="UP000032142">
    <property type="component" value="Unassembled WGS sequence"/>
</dbReference>
<dbReference type="AlphaFoldDB" id="A0A0B0NY81"/>
<organism evidence="1 2">
    <name type="scientific">Gossypium arboreum</name>
    <name type="common">Tree cotton</name>
    <name type="synonym">Gossypium nanking</name>
    <dbReference type="NCBI Taxonomy" id="29729"/>
    <lineage>
        <taxon>Eukaryota</taxon>
        <taxon>Viridiplantae</taxon>
        <taxon>Streptophyta</taxon>
        <taxon>Embryophyta</taxon>
        <taxon>Tracheophyta</taxon>
        <taxon>Spermatophyta</taxon>
        <taxon>Magnoliopsida</taxon>
        <taxon>eudicotyledons</taxon>
        <taxon>Gunneridae</taxon>
        <taxon>Pentapetalae</taxon>
        <taxon>rosids</taxon>
        <taxon>malvids</taxon>
        <taxon>Malvales</taxon>
        <taxon>Malvaceae</taxon>
        <taxon>Malvoideae</taxon>
        <taxon>Gossypium</taxon>
    </lineage>
</organism>